<reference evidence="1 2" key="1">
    <citation type="submission" date="2017-09" db="EMBL/GenBank/DDBJ databases">
        <title>Depth-based differentiation of microbial function through sediment-hosted aquifers and enrichment of novel symbionts in the deep terrestrial subsurface.</title>
        <authorList>
            <person name="Probst A.J."/>
            <person name="Ladd B."/>
            <person name="Jarett J.K."/>
            <person name="Geller-Mcgrath D.E."/>
            <person name="Sieber C.M."/>
            <person name="Emerson J.B."/>
            <person name="Anantharaman K."/>
            <person name="Thomas B.C."/>
            <person name="Malmstrom R."/>
            <person name="Stieglmeier M."/>
            <person name="Klingl A."/>
            <person name="Woyke T."/>
            <person name="Ryan C.M."/>
            <person name="Banfield J.F."/>
        </authorList>
    </citation>
    <scope>NUCLEOTIDE SEQUENCE [LARGE SCALE GENOMIC DNA]</scope>
    <source>
        <strain evidence="1">CG10_big_fil_rev_8_21_14_0_10_48_11</strain>
    </source>
</reference>
<gene>
    <name evidence="1" type="ORF">COV04_04640</name>
</gene>
<evidence type="ECO:0000313" key="1">
    <source>
        <dbReference type="EMBL" id="PJE75463.1"/>
    </source>
</evidence>
<dbReference type="Proteomes" id="UP000231152">
    <property type="component" value="Unassembled WGS sequence"/>
</dbReference>
<dbReference type="EMBL" id="PFET01000016">
    <property type="protein sequence ID" value="PJE75463.1"/>
    <property type="molecule type" value="Genomic_DNA"/>
</dbReference>
<organism evidence="1 2">
    <name type="scientific">Candidatus Uhrbacteria bacterium CG10_big_fil_rev_8_21_14_0_10_48_11</name>
    <dbReference type="NCBI Taxonomy" id="1975037"/>
    <lineage>
        <taxon>Bacteria</taxon>
        <taxon>Candidatus Uhriibacteriota</taxon>
    </lineage>
</organism>
<accession>A0A2M8LDE8</accession>
<comment type="caution">
    <text evidence="1">The sequence shown here is derived from an EMBL/GenBank/DDBJ whole genome shotgun (WGS) entry which is preliminary data.</text>
</comment>
<dbReference type="AlphaFoldDB" id="A0A2M8LDE8"/>
<proteinExistence type="predicted"/>
<name>A0A2M8LDE8_9BACT</name>
<protein>
    <submittedName>
        <fullName evidence="1">Uncharacterized protein</fullName>
    </submittedName>
</protein>
<sequence length="96" mass="10698">MWEAVAHWAAKVKLGVEIEIIKLLGEDTIDRGSYVLVLRDYAVKVVSGEPSVPQSVSGVTQYSEQKWTDDPSDLMESAREGSLCSRIFLRVNSISR</sequence>
<evidence type="ECO:0000313" key="2">
    <source>
        <dbReference type="Proteomes" id="UP000231152"/>
    </source>
</evidence>